<dbReference type="PRINTS" id="PR00111">
    <property type="entry name" value="ABHYDROLASE"/>
</dbReference>
<name>A0A7K0CUQ6_9NOCA</name>
<accession>A0A7K0CUQ6</accession>
<reference evidence="2 3" key="1">
    <citation type="submission" date="2019-10" db="EMBL/GenBank/DDBJ databases">
        <title>Nocardia macrotermitis sp. nov. and Nocardia aurantia sp. nov., isolated from the gut of fungus growing-termite Macrotermes natalensis.</title>
        <authorList>
            <person name="Benndorf R."/>
            <person name="Schwitalla J."/>
            <person name="Martin K."/>
            <person name="De Beer W."/>
            <person name="Kaster A.-K."/>
            <person name="Vollmers J."/>
            <person name="Poulsen M."/>
            <person name="Beemelmanns C."/>
        </authorList>
    </citation>
    <scope>NUCLEOTIDE SEQUENCE [LARGE SCALE GENOMIC DNA]</scope>
    <source>
        <strain evidence="2 3">RB20</strain>
    </source>
</reference>
<dbReference type="SUPFAM" id="SSF53474">
    <property type="entry name" value="alpha/beta-Hydrolases"/>
    <property type="match status" value="1"/>
</dbReference>
<organism evidence="2 3">
    <name type="scientific">Nocardia macrotermitis</name>
    <dbReference type="NCBI Taxonomy" id="2585198"/>
    <lineage>
        <taxon>Bacteria</taxon>
        <taxon>Bacillati</taxon>
        <taxon>Actinomycetota</taxon>
        <taxon>Actinomycetes</taxon>
        <taxon>Mycobacteriales</taxon>
        <taxon>Nocardiaceae</taxon>
        <taxon>Nocardia</taxon>
    </lineage>
</organism>
<sequence length="285" mass="31417">MPIIDIHGVPIAYTDTGVPPCRPDAATIVFGHGLLFGGWMFRPQIQALRDRFRCVTLDWRGQGETPPTPDGYDMDSLTADALGLIRALDSRPVHWVGLSMGGFVGLRLAARHGEHLRSLTLLDTSAGPEDPEHIGEYKRLARALHWFGVRPIRPLITPHLFGPAIRADRTRRAVIDEWSTRLSHCHRPAIRRAVLAVADRPTIEPELPAITLPTLVAVGADDRATPPARSHRITTLIPKSHYHLIPNSGHTTTLEQPEAVTTLLTDFLDSTASVDTPKPTLPQQH</sequence>
<proteinExistence type="predicted"/>
<dbReference type="EMBL" id="WEGK01000001">
    <property type="protein sequence ID" value="MQY17123.1"/>
    <property type="molecule type" value="Genomic_DNA"/>
</dbReference>
<feature type="domain" description="AB hydrolase-1" evidence="1">
    <location>
        <begin position="28"/>
        <end position="260"/>
    </location>
</feature>
<keyword evidence="3" id="KW-1185">Reference proteome</keyword>
<dbReference type="InterPro" id="IPR050266">
    <property type="entry name" value="AB_hydrolase_sf"/>
</dbReference>
<evidence type="ECO:0000259" key="1">
    <source>
        <dbReference type="Pfam" id="PF12697"/>
    </source>
</evidence>
<dbReference type="Proteomes" id="UP000438448">
    <property type="component" value="Unassembled WGS sequence"/>
</dbReference>
<gene>
    <name evidence="2" type="primary">ydjP_1</name>
    <name evidence="2" type="ORF">NRB20_01860</name>
</gene>
<dbReference type="PANTHER" id="PTHR43798">
    <property type="entry name" value="MONOACYLGLYCEROL LIPASE"/>
    <property type="match status" value="1"/>
</dbReference>
<dbReference type="OrthoDB" id="9802489at2"/>
<dbReference type="RefSeq" id="WP_153407265.1">
    <property type="nucleotide sequence ID" value="NZ_WEGK01000001.1"/>
</dbReference>
<dbReference type="Gene3D" id="3.40.50.1820">
    <property type="entry name" value="alpha/beta hydrolase"/>
    <property type="match status" value="1"/>
</dbReference>
<evidence type="ECO:0000313" key="2">
    <source>
        <dbReference type="EMBL" id="MQY17123.1"/>
    </source>
</evidence>
<protein>
    <submittedName>
        <fullName evidence="2">AB hydrolase superfamily protein YdjP</fullName>
        <ecNumber evidence="2">3.-.-.-</ecNumber>
    </submittedName>
</protein>
<dbReference type="Pfam" id="PF12697">
    <property type="entry name" value="Abhydrolase_6"/>
    <property type="match status" value="1"/>
</dbReference>
<keyword evidence="2" id="KW-0378">Hydrolase</keyword>
<comment type="caution">
    <text evidence="2">The sequence shown here is derived from an EMBL/GenBank/DDBJ whole genome shotgun (WGS) entry which is preliminary data.</text>
</comment>
<dbReference type="InterPro" id="IPR029058">
    <property type="entry name" value="AB_hydrolase_fold"/>
</dbReference>
<evidence type="ECO:0000313" key="3">
    <source>
        <dbReference type="Proteomes" id="UP000438448"/>
    </source>
</evidence>
<dbReference type="AlphaFoldDB" id="A0A7K0CUQ6"/>
<dbReference type="InterPro" id="IPR000073">
    <property type="entry name" value="AB_hydrolase_1"/>
</dbReference>
<dbReference type="EC" id="3.-.-.-" evidence="2"/>
<dbReference type="GO" id="GO:0016787">
    <property type="term" value="F:hydrolase activity"/>
    <property type="evidence" value="ECO:0007669"/>
    <property type="project" value="UniProtKB-KW"/>
</dbReference>